<name>A0A2Z2NRB4_9GAMM</name>
<dbReference type="GO" id="GO:0003677">
    <property type="term" value="F:DNA binding"/>
    <property type="evidence" value="ECO:0007669"/>
    <property type="project" value="UniProtKB-KW"/>
</dbReference>
<dbReference type="SUPFAM" id="SSF56596">
    <property type="entry name" value="Replication terminator protein (Tus)"/>
    <property type="match status" value="1"/>
</dbReference>
<dbReference type="GO" id="GO:0005737">
    <property type="term" value="C:cytoplasm"/>
    <property type="evidence" value="ECO:0007669"/>
    <property type="project" value="InterPro"/>
</dbReference>
<protein>
    <recommendedName>
        <fullName evidence="6">DNA replication terminus site-binding protein</fullName>
    </recommendedName>
</protein>
<evidence type="ECO:0000256" key="3">
    <source>
        <dbReference type="ARBA" id="ARBA00023125"/>
    </source>
</evidence>
<dbReference type="InterPro" id="IPR036384">
    <property type="entry name" value="Tus_sf"/>
</dbReference>
<dbReference type="Pfam" id="PF05472">
    <property type="entry name" value="Ter"/>
    <property type="match status" value="1"/>
</dbReference>
<evidence type="ECO:0008006" key="6">
    <source>
        <dbReference type="Google" id="ProtNLM"/>
    </source>
</evidence>
<dbReference type="AlphaFoldDB" id="A0A2Z2NRB4"/>
<evidence type="ECO:0000313" key="5">
    <source>
        <dbReference type="Proteomes" id="UP000250079"/>
    </source>
</evidence>
<dbReference type="Gene3D" id="3.50.14.10">
    <property type="entry name" value="Replication terminator Tus, domain 1 superfamily/Replication terminator Tus"/>
    <property type="match status" value="1"/>
</dbReference>
<evidence type="ECO:0000256" key="1">
    <source>
        <dbReference type="ARBA" id="ARBA00022490"/>
    </source>
</evidence>
<organism evidence="4 5">
    <name type="scientific">Granulosicoccus antarcticus IMCC3135</name>
    <dbReference type="NCBI Taxonomy" id="1192854"/>
    <lineage>
        <taxon>Bacteria</taxon>
        <taxon>Pseudomonadati</taxon>
        <taxon>Pseudomonadota</taxon>
        <taxon>Gammaproteobacteria</taxon>
        <taxon>Chromatiales</taxon>
        <taxon>Granulosicoccaceae</taxon>
        <taxon>Granulosicoccus</taxon>
    </lineage>
</organism>
<dbReference type="KEGG" id="gai:IMCC3135_19835"/>
<dbReference type="InterPro" id="IPR008865">
    <property type="entry name" value="DNA_replication_term_site-bd"/>
</dbReference>
<dbReference type="EMBL" id="CP018632">
    <property type="protein sequence ID" value="ASJ74046.1"/>
    <property type="molecule type" value="Genomic_DNA"/>
</dbReference>
<evidence type="ECO:0000313" key="4">
    <source>
        <dbReference type="EMBL" id="ASJ74046.1"/>
    </source>
</evidence>
<gene>
    <name evidence="4" type="ORF">IMCC3135_19835</name>
</gene>
<keyword evidence="3" id="KW-0238">DNA-binding</keyword>
<keyword evidence="1" id="KW-0963">Cytoplasm</keyword>
<dbReference type="Proteomes" id="UP000250079">
    <property type="component" value="Chromosome"/>
</dbReference>
<dbReference type="InterPro" id="IPR036381">
    <property type="entry name" value="Tus_dom1"/>
</dbReference>
<proteinExistence type="predicted"/>
<reference evidence="4 5" key="1">
    <citation type="submission" date="2016-12" db="EMBL/GenBank/DDBJ databases">
        <authorList>
            <person name="Song W.-J."/>
            <person name="Kurnit D.M."/>
        </authorList>
    </citation>
    <scope>NUCLEOTIDE SEQUENCE [LARGE SCALE GENOMIC DNA]</scope>
    <source>
        <strain evidence="4 5">IMCC3135</strain>
    </source>
</reference>
<sequence>METLNRHPAIQLYQELLGQLACLVDEVRSHCDGVVVYQLPVVEAESVVPSHFPVEKSGVIDGVEPEALELACSALKRFSISAGQKRTTTYRLPGYISLSKDLSEQIAAVNELKDRLQAHVLKAYPDTVRRSRACTQIFPGVHMNQVYRHVFLIPEHITRVNFTWQCQTPADVWITPVQAVELAEIALEEESQKISKDENKRLALQMSLEYFQGLPRHKEITREELVDIDPRKIPYQLLRRNYVRPHPRVQMFDSSVGAAALFTHAANLPLIRIPSSTSLKVRDLKDYAAGKSRKRSDTKSGFEELSSALHVLGGYPSVDMYRRRLILQEKSRKRRE</sequence>
<keyword evidence="5" id="KW-1185">Reference proteome</keyword>
<evidence type="ECO:0000256" key="2">
    <source>
        <dbReference type="ARBA" id="ARBA00022705"/>
    </source>
</evidence>
<accession>A0A2Z2NRB4</accession>
<dbReference type="GO" id="GO:0006274">
    <property type="term" value="P:DNA replication termination"/>
    <property type="evidence" value="ECO:0007669"/>
    <property type="project" value="InterPro"/>
</dbReference>
<keyword evidence="2" id="KW-0235">DNA replication</keyword>
<dbReference type="RefSeq" id="WP_088919137.1">
    <property type="nucleotide sequence ID" value="NZ_CP018632.1"/>
</dbReference>